<dbReference type="OrthoDB" id="1923159at2759"/>
<keyword evidence="6" id="KW-1185">Reference proteome</keyword>
<evidence type="ECO:0000256" key="1">
    <source>
        <dbReference type="PROSITE-ProRule" id="PRU00175"/>
    </source>
</evidence>
<dbReference type="RefSeq" id="XP_021853817.1">
    <property type="nucleotide sequence ID" value="XM_021998125.1"/>
</dbReference>
<dbReference type="SUPFAM" id="SSF57850">
    <property type="entry name" value="RING/U-box"/>
    <property type="match status" value="1"/>
</dbReference>
<proteinExistence type="predicted"/>
<keyword evidence="1" id="KW-0862">Zinc</keyword>
<feature type="compositionally biased region" description="Polar residues" evidence="3">
    <location>
        <begin position="316"/>
        <end position="330"/>
    </location>
</feature>
<feature type="compositionally biased region" description="Polar residues" evidence="3">
    <location>
        <begin position="955"/>
        <end position="968"/>
    </location>
</feature>
<dbReference type="InterPro" id="IPR039780">
    <property type="entry name" value="Mot2"/>
</dbReference>
<dbReference type="KEGG" id="soe:110793267"/>
<dbReference type="PANTHER" id="PTHR12603">
    <property type="entry name" value="CCR4-NOT TRANSCRIPTION COMPLEX RELATED"/>
    <property type="match status" value="1"/>
</dbReference>
<dbReference type="InterPro" id="IPR012677">
    <property type="entry name" value="Nucleotide-bd_a/b_plait_sf"/>
</dbReference>
<dbReference type="GeneID" id="110793267"/>
<feature type="compositionally biased region" description="Polar residues" evidence="3">
    <location>
        <begin position="384"/>
        <end position="397"/>
    </location>
</feature>
<evidence type="ECO:0000313" key="8">
    <source>
        <dbReference type="RefSeq" id="XP_021853817.1"/>
    </source>
</evidence>
<name>A0A9R0IR64_SPIOL</name>
<dbReference type="RefSeq" id="XP_021853816.1">
    <property type="nucleotide sequence ID" value="XM_021998124.1"/>
</dbReference>
<dbReference type="GO" id="GO:0004842">
    <property type="term" value="F:ubiquitin-protein transferase activity"/>
    <property type="evidence" value="ECO:0000318"/>
    <property type="project" value="GO_Central"/>
</dbReference>
<evidence type="ECO:0000256" key="2">
    <source>
        <dbReference type="PROSITE-ProRule" id="PRU00176"/>
    </source>
</evidence>
<dbReference type="InterPro" id="IPR001841">
    <property type="entry name" value="Znf_RING"/>
</dbReference>
<feature type="region of interest" description="Disordered" evidence="3">
    <location>
        <begin position="799"/>
        <end position="824"/>
    </location>
</feature>
<feature type="region of interest" description="Disordered" evidence="3">
    <location>
        <begin position="955"/>
        <end position="979"/>
    </location>
</feature>
<protein>
    <submittedName>
        <fullName evidence="7 8">Uncharacterized protein LOC110793267</fullName>
    </submittedName>
</protein>
<dbReference type="InterPro" id="IPR039515">
    <property type="entry name" value="NOT4_mRING-HC-C4C4"/>
</dbReference>
<dbReference type="InterPro" id="IPR035979">
    <property type="entry name" value="RBD_domain_sf"/>
</dbReference>
<feature type="compositionally biased region" description="Low complexity" evidence="3">
    <location>
        <begin position="282"/>
        <end position="300"/>
    </location>
</feature>
<dbReference type="InterPro" id="IPR000504">
    <property type="entry name" value="RRM_dom"/>
</dbReference>
<reference evidence="6" key="1">
    <citation type="journal article" date="2021" name="Nat. Commun.">
        <title>Genomic analyses provide insights into spinach domestication and the genetic basis of agronomic traits.</title>
        <authorList>
            <person name="Cai X."/>
            <person name="Sun X."/>
            <person name="Xu C."/>
            <person name="Sun H."/>
            <person name="Wang X."/>
            <person name="Ge C."/>
            <person name="Zhang Z."/>
            <person name="Wang Q."/>
            <person name="Fei Z."/>
            <person name="Jiao C."/>
            <person name="Wang Q."/>
        </authorList>
    </citation>
    <scope>NUCLEOTIDE SEQUENCE [LARGE SCALE GENOMIC DNA]</scope>
    <source>
        <strain evidence="6">cv. Varoflay</strain>
    </source>
</reference>
<dbReference type="InterPro" id="IPR034261">
    <property type="entry name" value="CNOT4_RRM"/>
</dbReference>
<dbReference type="Pfam" id="PF14570">
    <property type="entry name" value="zf-RING_4"/>
    <property type="match status" value="1"/>
</dbReference>
<dbReference type="Proteomes" id="UP000813463">
    <property type="component" value="Chromosome 2"/>
</dbReference>
<accession>A0A9R0IR64</accession>
<feature type="region of interest" description="Disordered" evidence="3">
    <location>
        <begin position="352"/>
        <end position="397"/>
    </location>
</feature>
<dbReference type="FunFam" id="3.30.70.330:FF:000161">
    <property type="entry name" value="RNA binding (RRM/RBD/RNP motifs) family protein"/>
    <property type="match status" value="1"/>
</dbReference>
<keyword evidence="2" id="KW-0694">RNA-binding</keyword>
<dbReference type="PANTHER" id="PTHR12603:SF36">
    <property type="entry name" value="RNA BINDING (RRM_RBD_RNP MOTIFS) FAMILY PROTEIN"/>
    <property type="match status" value="1"/>
</dbReference>
<dbReference type="InterPro" id="IPR003954">
    <property type="entry name" value="RRM_euk-type"/>
</dbReference>
<dbReference type="CDD" id="cd12438">
    <property type="entry name" value="RRM_CNOT4"/>
    <property type="match status" value="1"/>
</dbReference>
<dbReference type="CDD" id="cd16618">
    <property type="entry name" value="mRING-HC-C4C4_CNOT4"/>
    <property type="match status" value="1"/>
</dbReference>
<dbReference type="FunFam" id="3.30.40.10:FF:000155">
    <property type="entry name" value="RNA binding (RRM/RBD/RNP motifs) family protein"/>
    <property type="match status" value="1"/>
</dbReference>
<dbReference type="PROSITE" id="PS50089">
    <property type="entry name" value="ZF_RING_2"/>
    <property type="match status" value="1"/>
</dbReference>
<sequence>MSDEGEKTCPLCAEEMDITDQQLKPCRCGYEICVWCWHHIMDMAEKDESEGRCPACRTAYDKDRIVGMAASCERLVAEVNMEKKHKSQKAKVKTSDSRKQLSSVRVIQRNLVYIVGLPLDLADEDLLQHKEYFAQYGKVLKVSISRTSAGTIQQFANNTCSVYITYSKEEEAIRCIQSVHGFILDARPLRACFGTTKYCHAWLRNVPCTNPDCLYLHEIGSQEDSFTKDEIISAYTRVQQITGVTNNMQRRAGNVLPPPSDDNCNNSSAVIEKPIVKISSNNSASISRGSPPNSSSGKSGALPPAASWGARVSGCSPPSVSLASSNGSTKQKADTMHEPLVLVPTISDFIPSDFGKKQKSDEETNPNQIRSKLQIPDTAKKHTGINSQRNASEVSSKLSVAPVGKSISQLSCSPESDSDIEGLEPLYSANSLDGQHCSSSEDKGSSSIMEGKIQKLCSEISSIRIDNQQNSEYPEIIRSNGLSLNNFLSPRNQGLNWHDSERIMEHSSSVIASTSAIDSFIIPKDVSDLRLDTQASVLHNLTSETEDDFNNQRLRDAIVVNQTAVPSSSPLHLLSHLRVPLQTQGDADCSVNYTLAPNVNRLTDECLATNVSSASDASNGFLDRFVNHAPEQDSSFQLQGRQGNHIGRFNGDLGNADSQPALDTGENNIISNILSLDLDSWDDSLTSPQNLSKLLREAEEGSVKLAGSWKGQNSNQSRFSFARQEDPRNHMFDMEPSFGNIGQAAKSSSFGQEFHGGRDPYLDRNGNGFGFPKHNIELSDNLISSHSIFPSNKLSLSRSQISAPPGFSAPSRPPPPGFSSHERSDQTFDLLKSGNHLVEASSFLRNSYQAPPSGNINPANDIEFMDPAILAVGKGRLPGGFNNSSLDMRHNYPVQTPAFENDSRIQLLMQRSLSPHQNLRYADVRDNFSPPSDAYGFTSRHMEQSHASNHAPFSQFSLQQQPRNTVVSNGPWDGWNERPSANDIGISELLRNDRMGINKYYGGYEDAKFRMTNSGDLYNRGFGM</sequence>
<dbReference type="InterPro" id="IPR013083">
    <property type="entry name" value="Znf_RING/FYVE/PHD"/>
</dbReference>
<evidence type="ECO:0000259" key="4">
    <source>
        <dbReference type="PROSITE" id="PS50089"/>
    </source>
</evidence>
<dbReference type="SUPFAM" id="SSF54928">
    <property type="entry name" value="RNA-binding domain, RBD"/>
    <property type="match status" value="1"/>
</dbReference>
<dbReference type="GO" id="GO:0003723">
    <property type="term" value="F:RNA binding"/>
    <property type="evidence" value="ECO:0007669"/>
    <property type="project" value="UniProtKB-UniRule"/>
</dbReference>
<evidence type="ECO:0000313" key="7">
    <source>
        <dbReference type="RefSeq" id="XP_021853816.1"/>
    </source>
</evidence>
<dbReference type="GO" id="GO:0008270">
    <property type="term" value="F:zinc ion binding"/>
    <property type="evidence" value="ECO:0007669"/>
    <property type="project" value="UniProtKB-KW"/>
</dbReference>
<dbReference type="GO" id="GO:0016567">
    <property type="term" value="P:protein ubiquitination"/>
    <property type="evidence" value="ECO:0000318"/>
    <property type="project" value="GO_Central"/>
</dbReference>
<feature type="domain" description="RING-type" evidence="4">
    <location>
        <begin position="9"/>
        <end position="57"/>
    </location>
</feature>
<dbReference type="Pfam" id="PF00076">
    <property type="entry name" value="RRM_1"/>
    <property type="match status" value="1"/>
</dbReference>
<dbReference type="GO" id="GO:0030014">
    <property type="term" value="C:CCR4-NOT complex"/>
    <property type="evidence" value="ECO:0000318"/>
    <property type="project" value="GO_Central"/>
</dbReference>
<dbReference type="Gene3D" id="3.30.40.10">
    <property type="entry name" value="Zinc/RING finger domain, C3HC4 (zinc finger)"/>
    <property type="match status" value="1"/>
</dbReference>
<reference evidence="7 8" key="2">
    <citation type="submission" date="2025-04" db="UniProtKB">
        <authorList>
            <consortium name="RefSeq"/>
        </authorList>
    </citation>
    <scope>IDENTIFICATION</scope>
</reference>
<evidence type="ECO:0000256" key="3">
    <source>
        <dbReference type="SAM" id="MobiDB-lite"/>
    </source>
</evidence>
<feature type="domain" description="RRM" evidence="5">
    <location>
        <begin position="110"/>
        <end position="196"/>
    </location>
</feature>
<keyword evidence="1" id="KW-0863">Zinc-finger</keyword>
<dbReference type="AlphaFoldDB" id="A0A9R0IR64"/>
<dbReference type="PROSITE" id="PS50102">
    <property type="entry name" value="RRM"/>
    <property type="match status" value="1"/>
</dbReference>
<gene>
    <name evidence="7 8" type="primary">LOC110793267</name>
</gene>
<keyword evidence="1" id="KW-0479">Metal-binding</keyword>
<evidence type="ECO:0000313" key="6">
    <source>
        <dbReference type="Proteomes" id="UP000813463"/>
    </source>
</evidence>
<dbReference type="Gene3D" id="3.30.70.330">
    <property type="match status" value="1"/>
</dbReference>
<evidence type="ECO:0000259" key="5">
    <source>
        <dbReference type="PROSITE" id="PS50102"/>
    </source>
</evidence>
<feature type="region of interest" description="Disordered" evidence="3">
    <location>
        <begin position="282"/>
        <end position="334"/>
    </location>
</feature>
<organism evidence="6 7">
    <name type="scientific">Spinacia oleracea</name>
    <name type="common">Spinach</name>
    <dbReference type="NCBI Taxonomy" id="3562"/>
    <lineage>
        <taxon>Eukaryota</taxon>
        <taxon>Viridiplantae</taxon>
        <taxon>Streptophyta</taxon>
        <taxon>Embryophyta</taxon>
        <taxon>Tracheophyta</taxon>
        <taxon>Spermatophyta</taxon>
        <taxon>Magnoliopsida</taxon>
        <taxon>eudicotyledons</taxon>
        <taxon>Gunneridae</taxon>
        <taxon>Pentapetalae</taxon>
        <taxon>Caryophyllales</taxon>
        <taxon>Chenopodiaceae</taxon>
        <taxon>Chenopodioideae</taxon>
        <taxon>Anserineae</taxon>
        <taxon>Spinacia</taxon>
    </lineage>
</organism>
<dbReference type="SMART" id="SM00361">
    <property type="entry name" value="RRM_1"/>
    <property type="match status" value="1"/>
</dbReference>